<dbReference type="CDD" id="cd21175">
    <property type="entry name" value="LPMO_AA9"/>
    <property type="match status" value="1"/>
</dbReference>
<dbReference type="OrthoDB" id="3238762at2759"/>
<evidence type="ECO:0000256" key="3">
    <source>
        <dbReference type="ARBA" id="ARBA00022525"/>
    </source>
</evidence>
<comment type="subcellular location">
    <subcellularLocation>
        <location evidence="2 15">Secreted</location>
    </subcellularLocation>
</comment>
<dbReference type="PANTHER" id="PTHR33353">
    <property type="entry name" value="PUTATIVE (AFU_ORTHOLOGUE AFUA_1G12560)-RELATED"/>
    <property type="match status" value="1"/>
</dbReference>
<keyword evidence="9" id="KW-0503">Monooxygenase</keyword>
<comment type="catalytic activity">
    <reaction evidence="14 15">
        <text>[(1-&gt;4)-beta-D-glucosyl]n+m + reduced acceptor + O2 = 4-dehydro-beta-D-glucosyl-[(1-&gt;4)-beta-D-glucosyl]n-1 + [(1-&gt;4)-beta-D-glucosyl]m + acceptor + H2O.</text>
        <dbReference type="EC" id="1.14.99.56"/>
    </reaction>
</comment>
<evidence type="ECO:0000256" key="15">
    <source>
        <dbReference type="RuleBase" id="RU368122"/>
    </source>
</evidence>
<evidence type="ECO:0000313" key="18">
    <source>
        <dbReference type="EMBL" id="ORY11490.1"/>
    </source>
</evidence>
<proteinExistence type="inferred from homology"/>
<reference evidence="18 19" key="1">
    <citation type="submission" date="2016-07" db="EMBL/GenBank/DDBJ databases">
        <title>Pervasive Adenine N6-methylation of Active Genes in Fungi.</title>
        <authorList>
            <consortium name="DOE Joint Genome Institute"/>
            <person name="Mondo S.J."/>
            <person name="Dannebaum R.O."/>
            <person name="Kuo R.C."/>
            <person name="Labutti K."/>
            <person name="Haridas S."/>
            <person name="Kuo A."/>
            <person name="Salamov A."/>
            <person name="Ahrendt S.R."/>
            <person name="Lipzen A."/>
            <person name="Sullivan W."/>
            <person name="Andreopoulos W.B."/>
            <person name="Clum A."/>
            <person name="Lindquist E."/>
            <person name="Daum C."/>
            <person name="Ramamoorthy G.K."/>
            <person name="Gryganskyi A."/>
            <person name="Culley D."/>
            <person name="Magnuson J.K."/>
            <person name="James T.Y."/>
            <person name="O'Malley M.A."/>
            <person name="Stajich J.E."/>
            <person name="Spatafora J.W."/>
            <person name="Visel A."/>
            <person name="Grigoriev I.V."/>
        </authorList>
    </citation>
    <scope>NUCLEOTIDE SEQUENCE [LARGE SCALE GENOMIC DNA]</scope>
    <source>
        <strain evidence="18 19">CBS 115471</strain>
    </source>
</reference>
<keyword evidence="12 15" id="KW-0624">Polysaccharide degradation</keyword>
<sequence>MKSLILACLAAHVAGHAIWQDLWVNGVDKGSTCIRMPSSNTPVTNVAGNDVRCNAGTKGVSGKCAVAAGDTVTVEMHQQPGDRNCKNEAIGGAHYGPVLVYMTKVSDASTADGSTGWFKIFEDGWAAANKGAADNDYWGVKDLNACCGKMDVKIPSDIAPGDYLLRAEVVALHTAGQAGGAQLYMSCYQLTVSGSGTATPATVKFPGAYKSSDPGIKVNIHAALSTYTVPGPAVYSGGMTVAAGKAVCKNKSVRGLGWPL</sequence>
<comment type="caution">
    <text evidence="18">The sequence shown here is derived from an EMBL/GenBank/DDBJ whole genome shotgun (WGS) entry which is preliminary data.</text>
</comment>
<evidence type="ECO:0000256" key="10">
    <source>
        <dbReference type="ARBA" id="ARBA00023157"/>
    </source>
</evidence>
<protein>
    <recommendedName>
        <fullName evidence="15">AA9 family lytic polysaccharide monooxygenase</fullName>
        <ecNumber evidence="15">1.14.99.56</ecNumber>
    </recommendedName>
    <alternativeName>
        <fullName evidence="15">Endo-beta-1,4-glucanase</fullName>
    </alternativeName>
    <alternativeName>
        <fullName evidence="15">Glycosyl hydrolase 61 family protein</fullName>
    </alternativeName>
</protein>
<evidence type="ECO:0000256" key="14">
    <source>
        <dbReference type="ARBA" id="ARBA00045077"/>
    </source>
</evidence>
<dbReference type="STRING" id="1231657.A0A1Y1ZMM2"/>
<dbReference type="GO" id="GO:0030245">
    <property type="term" value="P:cellulose catabolic process"/>
    <property type="evidence" value="ECO:0007669"/>
    <property type="project" value="UniProtKB-UniRule"/>
</dbReference>
<feature type="signal peptide" evidence="16">
    <location>
        <begin position="1"/>
        <end position="15"/>
    </location>
</feature>
<evidence type="ECO:0000256" key="5">
    <source>
        <dbReference type="ARBA" id="ARBA00022729"/>
    </source>
</evidence>
<comment type="cofactor">
    <cofactor evidence="1">
        <name>Cu(2+)</name>
        <dbReference type="ChEBI" id="CHEBI:29036"/>
    </cofactor>
</comment>
<comment type="similarity">
    <text evidence="13">Belongs to the polysaccharide monooxygenase AA9 family.</text>
</comment>
<gene>
    <name evidence="18" type="ORF">BCR34DRAFT_323325</name>
</gene>
<keyword evidence="6 15" id="KW-0136">Cellulose degradation</keyword>
<evidence type="ECO:0000256" key="9">
    <source>
        <dbReference type="ARBA" id="ARBA00023033"/>
    </source>
</evidence>
<dbReference type="PANTHER" id="PTHR33353:SF9">
    <property type="entry name" value="ENDOGLUCANASE II"/>
    <property type="match status" value="1"/>
</dbReference>
<keyword evidence="7" id="KW-0560">Oxidoreductase</keyword>
<dbReference type="GO" id="GO:0005576">
    <property type="term" value="C:extracellular region"/>
    <property type="evidence" value="ECO:0007669"/>
    <property type="project" value="UniProtKB-SubCell"/>
</dbReference>
<dbReference type="EMBL" id="MCFA01000060">
    <property type="protein sequence ID" value="ORY11490.1"/>
    <property type="molecule type" value="Genomic_DNA"/>
</dbReference>
<evidence type="ECO:0000256" key="2">
    <source>
        <dbReference type="ARBA" id="ARBA00004613"/>
    </source>
</evidence>
<keyword evidence="19" id="KW-1185">Reference proteome</keyword>
<dbReference type="GO" id="GO:0008810">
    <property type="term" value="F:cellulase activity"/>
    <property type="evidence" value="ECO:0007669"/>
    <property type="project" value="UniProtKB-UniRule"/>
</dbReference>
<evidence type="ECO:0000256" key="8">
    <source>
        <dbReference type="ARBA" id="ARBA00023008"/>
    </source>
</evidence>
<evidence type="ECO:0000256" key="7">
    <source>
        <dbReference type="ARBA" id="ARBA00023002"/>
    </source>
</evidence>
<dbReference type="Gene3D" id="2.70.50.70">
    <property type="match status" value="1"/>
</dbReference>
<dbReference type="Proteomes" id="UP000193144">
    <property type="component" value="Unassembled WGS sequence"/>
</dbReference>
<evidence type="ECO:0000259" key="17">
    <source>
        <dbReference type="Pfam" id="PF03443"/>
    </source>
</evidence>
<keyword evidence="5 16" id="KW-0732">Signal</keyword>
<keyword evidence="3 15" id="KW-0964">Secreted</keyword>
<keyword evidence="8" id="KW-0186">Copper</keyword>
<comment type="domain">
    <text evidence="15">Has a modular structure: an endo-beta-1,4-glucanase catalytic module at the N-terminus, a linker rich in serines and threonines, and a C-terminal carbohydrate-binding module (CBM).</text>
</comment>
<evidence type="ECO:0000256" key="4">
    <source>
        <dbReference type="ARBA" id="ARBA00022723"/>
    </source>
</evidence>
<keyword evidence="10 15" id="KW-1015">Disulfide bond</keyword>
<feature type="domain" description="Auxiliary Activity family 9 catalytic" evidence="17">
    <location>
        <begin position="16"/>
        <end position="223"/>
    </location>
</feature>
<evidence type="ECO:0000256" key="1">
    <source>
        <dbReference type="ARBA" id="ARBA00001973"/>
    </source>
</evidence>
<dbReference type="GO" id="GO:0046872">
    <property type="term" value="F:metal ion binding"/>
    <property type="evidence" value="ECO:0007669"/>
    <property type="project" value="UniProtKB-KW"/>
</dbReference>
<dbReference type="InterPro" id="IPR049892">
    <property type="entry name" value="AA9"/>
</dbReference>
<evidence type="ECO:0000256" key="16">
    <source>
        <dbReference type="SAM" id="SignalP"/>
    </source>
</evidence>
<evidence type="ECO:0000313" key="19">
    <source>
        <dbReference type="Proteomes" id="UP000193144"/>
    </source>
</evidence>
<dbReference type="EC" id="1.14.99.56" evidence="15"/>
<accession>A0A1Y1ZMM2</accession>
<organism evidence="18 19">
    <name type="scientific">Clohesyomyces aquaticus</name>
    <dbReference type="NCBI Taxonomy" id="1231657"/>
    <lineage>
        <taxon>Eukaryota</taxon>
        <taxon>Fungi</taxon>
        <taxon>Dikarya</taxon>
        <taxon>Ascomycota</taxon>
        <taxon>Pezizomycotina</taxon>
        <taxon>Dothideomycetes</taxon>
        <taxon>Pleosporomycetidae</taxon>
        <taxon>Pleosporales</taxon>
        <taxon>Lindgomycetaceae</taxon>
        <taxon>Clohesyomyces</taxon>
    </lineage>
</organism>
<dbReference type="Pfam" id="PF03443">
    <property type="entry name" value="AA9"/>
    <property type="match status" value="1"/>
</dbReference>
<keyword evidence="11 15" id="KW-0119">Carbohydrate metabolism</keyword>
<evidence type="ECO:0000256" key="11">
    <source>
        <dbReference type="ARBA" id="ARBA00023277"/>
    </source>
</evidence>
<feature type="chain" id="PRO_5012779193" description="AA9 family lytic polysaccharide monooxygenase" evidence="16">
    <location>
        <begin position="16"/>
        <end position="260"/>
    </location>
</feature>
<keyword evidence="4" id="KW-0479">Metal-binding</keyword>
<dbReference type="AlphaFoldDB" id="A0A1Y1ZMM2"/>
<evidence type="ECO:0000256" key="13">
    <source>
        <dbReference type="ARBA" id="ARBA00044502"/>
    </source>
</evidence>
<comment type="function">
    <text evidence="15">Lytic polysaccharide monooxygenase (LMPO) that depolymerizes crystalline and amorphous polysaccharides via the oxidation of scissile alpha- or beta-(1-4)-glycosidic bonds, yielding C1 and/or C4 oxidation products. Catalysis by LPMOs requires the reduction of the active-site copper from Cu(II) to Cu(I) by a reducing agent and H(2)O(2) or O(2) as a cosubstrate.</text>
</comment>
<dbReference type="GO" id="GO:0004497">
    <property type="term" value="F:monooxygenase activity"/>
    <property type="evidence" value="ECO:0007669"/>
    <property type="project" value="UniProtKB-KW"/>
</dbReference>
<dbReference type="InterPro" id="IPR005103">
    <property type="entry name" value="AA9_LPMO"/>
</dbReference>
<evidence type="ECO:0000256" key="12">
    <source>
        <dbReference type="ARBA" id="ARBA00023326"/>
    </source>
</evidence>
<keyword evidence="18" id="KW-0378">Hydrolase</keyword>
<name>A0A1Y1ZMM2_9PLEO</name>
<dbReference type="GO" id="GO:0030248">
    <property type="term" value="F:cellulose binding"/>
    <property type="evidence" value="ECO:0007669"/>
    <property type="project" value="UniProtKB-UniRule"/>
</dbReference>
<evidence type="ECO:0000256" key="6">
    <source>
        <dbReference type="ARBA" id="ARBA00023001"/>
    </source>
</evidence>